<dbReference type="Proteomes" id="UP000066480">
    <property type="component" value="Chromosome"/>
</dbReference>
<reference evidence="2 3" key="1">
    <citation type="submission" date="2015-03" db="EMBL/GenBank/DDBJ databases">
        <title>Luteipulveratus halotolerans sp. nov., a novel actinobacterium (Dermacoccaceae) from Sarawak, Malaysia.</title>
        <authorList>
            <person name="Juboi H."/>
            <person name="Basik A."/>
            <person name="Shamsul S.S."/>
            <person name="Arnold P."/>
            <person name="Schmitt E.K."/>
            <person name="Sanglier J.-J."/>
            <person name="Yeo T."/>
        </authorList>
    </citation>
    <scope>NUCLEOTIDE SEQUENCE [LARGE SCALE GENOMIC DNA]</scope>
    <source>
        <strain evidence="2 3">MN07-A0370</strain>
    </source>
</reference>
<evidence type="ECO:0000313" key="2">
    <source>
        <dbReference type="EMBL" id="AKU15344.1"/>
    </source>
</evidence>
<gene>
    <name evidence="2" type="ORF">VV02_04810</name>
</gene>
<evidence type="ECO:0000313" key="3">
    <source>
        <dbReference type="Proteomes" id="UP000066480"/>
    </source>
</evidence>
<feature type="transmembrane region" description="Helical" evidence="1">
    <location>
        <begin position="87"/>
        <end position="106"/>
    </location>
</feature>
<sequence>MLGVLALLFVVAAVAAVAVPLGLVLVAIVYAGTAGLTDSERDRTPRPGPSVGALAFGWLAGPVLVWCAIWVSAHLNLAWPHELIESWPPFALACLAAAGVSTLIVTRHATPGTLWLSAFAIGPAATAVVCLGWTVYSSTSGAQEQVRSPNGTYTAVVSYSGFLDPDWVVSVRSGSGWLGHEFFVRCGSGDDIAGAPTINWGRNNTLLLDGESVLLSDSGKPADPTSTCMSHGSTATILTARSPR</sequence>
<dbReference type="EMBL" id="CP011112">
    <property type="protein sequence ID" value="AKU15344.1"/>
    <property type="molecule type" value="Genomic_DNA"/>
</dbReference>
<accession>A0A0K1JF53</accession>
<dbReference type="STRING" id="571913.VV02_04810"/>
<keyword evidence="3" id="KW-1185">Reference proteome</keyword>
<keyword evidence="1" id="KW-1133">Transmembrane helix</keyword>
<organism evidence="2 3">
    <name type="scientific">Luteipulveratus mongoliensis</name>
    <dbReference type="NCBI Taxonomy" id="571913"/>
    <lineage>
        <taxon>Bacteria</taxon>
        <taxon>Bacillati</taxon>
        <taxon>Actinomycetota</taxon>
        <taxon>Actinomycetes</taxon>
        <taxon>Micrococcales</taxon>
        <taxon>Dermacoccaceae</taxon>
        <taxon>Luteipulveratus</taxon>
    </lineage>
</organism>
<dbReference type="AlphaFoldDB" id="A0A0K1JF53"/>
<feature type="transmembrane region" description="Helical" evidence="1">
    <location>
        <begin position="51"/>
        <end position="75"/>
    </location>
</feature>
<evidence type="ECO:0000256" key="1">
    <source>
        <dbReference type="SAM" id="Phobius"/>
    </source>
</evidence>
<protein>
    <submittedName>
        <fullName evidence="2">Uncharacterized protein</fullName>
    </submittedName>
</protein>
<proteinExistence type="predicted"/>
<dbReference type="KEGG" id="lmoi:VV02_04810"/>
<feature type="transmembrane region" description="Helical" evidence="1">
    <location>
        <begin position="113"/>
        <end position="136"/>
    </location>
</feature>
<name>A0A0K1JF53_9MICO</name>
<feature type="transmembrane region" description="Helical" evidence="1">
    <location>
        <begin position="6"/>
        <end position="30"/>
    </location>
</feature>
<keyword evidence="1" id="KW-0472">Membrane</keyword>
<keyword evidence="1" id="KW-0812">Transmembrane</keyword>